<feature type="compositionally biased region" description="Polar residues" evidence="1">
    <location>
        <begin position="257"/>
        <end position="267"/>
    </location>
</feature>
<protein>
    <submittedName>
        <fullName evidence="2">Uncharacterized protein</fullName>
    </submittedName>
</protein>
<feature type="region of interest" description="Disordered" evidence="1">
    <location>
        <begin position="257"/>
        <end position="323"/>
    </location>
</feature>
<feature type="compositionally biased region" description="Basic and acidic residues" evidence="1">
    <location>
        <begin position="387"/>
        <end position="403"/>
    </location>
</feature>
<sequence length="536" mass="58314">MTQKGSMAPRKAPPKRRQSQSKQPAQASSAASKAKLSTSESVTSEAAPMITRSGRALRQTRSFGHIQQDEEPEITSAPGAKRKRDAPLKTEPRKKQRATRVSNETIATVSAAKINISLGSPITSREPSPESQQNTVDKAPEMSSNSLAVPADTSTNGASPSKRANPRRGRKQPALAPSAHQPSPTVTPTIDEKSVQDPRLVHASVTPTADHATEVKLLEEQSDALAVELHKSPSPAIASFDGAAQSHNISHREVTVVSDTTGSADQISQKERSVNRASSGAPPSVRGSNVANKGEQWRQSQERERRRAQNKRAMAVDEKTIQQLREKRIRREIQEAQEKKSRNESQSLLLKSLAPATTNKGYPRPHIEESTPISFDHRRPSITSSSSEERESITTASEDHTLEEPILNTASPNGLRLLDPAVIQAAASIGVDMVSISAYLNKAEKLILDARLSPSTPTDEPMTETELALLARNEARKAAIVEEAKVIVEEGKTLMLVLKDTSQYPTTSKLLVGNIVDDWKVLERHANDLTKVGLWD</sequence>
<feature type="compositionally biased region" description="Basic and acidic residues" evidence="1">
    <location>
        <begin position="314"/>
        <end position="323"/>
    </location>
</feature>
<feature type="region of interest" description="Disordered" evidence="1">
    <location>
        <begin position="356"/>
        <end position="405"/>
    </location>
</feature>
<dbReference type="AlphaFoldDB" id="A0A8E2JT37"/>
<evidence type="ECO:0000313" key="2">
    <source>
        <dbReference type="EMBL" id="OCL08519.1"/>
    </source>
</evidence>
<evidence type="ECO:0000256" key="1">
    <source>
        <dbReference type="SAM" id="MobiDB-lite"/>
    </source>
</evidence>
<feature type="compositionally biased region" description="Low complexity" evidence="1">
    <location>
        <begin position="20"/>
        <end position="35"/>
    </location>
</feature>
<feature type="compositionally biased region" description="Polar residues" evidence="1">
    <location>
        <begin position="117"/>
        <end position="159"/>
    </location>
</feature>
<feature type="compositionally biased region" description="Basic and acidic residues" evidence="1">
    <location>
        <begin position="365"/>
        <end position="379"/>
    </location>
</feature>
<keyword evidence="3" id="KW-1185">Reference proteome</keyword>
<name>A0A8E2JT37_9PEZI</name>
<dbReference type="Proteomes" id="UP000250140">
    <property type="component" value="Unassembled WGS sequence"/>
</dbReference>
<accession>A0A8E2JT37</accession>
<dbReference type="EMBL" id="KV749640">
    <property type="protein sequence ID" value="OCL08519.1"/>
    <property type="molecule type" value="Genomic_DNA"/>
</dbReference>
<proteinExistence type="predicted"/>
<reference evidence="2 3" key="1">
    <citation type="journal article" date="2016" name="Nat. Commun.">
        <title>Ectomycorrhizal ecology is imprinted in the genome of the dominant symbiotic fungus Cenococcum geophilum.</title>
        <authorList>
            <consortium name="DOE Joint Genome Institute"/>
            <person name="Peter M."/>
            <person name="Kohler A."/>
            <person name="Ohm R.A."/>
            <person name="Kuo A."/>
            <person name="Krutzmann J."/>
            <person name="Morin E."/>
            <person name="Arend M."/>
            <person name="Barry K.W."/>
            <person name="Binder M."/>
            <person name="Choi C."/>
            <person name="Clum A."/>
            <person name="Copeland A."/>
            <person name="Grisel N."/>
            <person name="Haridas S."/>
            <person name="Kipfer T."/>
            <person name="LaButti K."/>
            <person name="Lindquist E."/>
            <person name="Lipzen A."/>
            <person name="Maire R."/>
            <person name="Meier B."/>
            <person name="Mihaltcheva S."/>
            <person name="Molinier V."/>
            <person name="Murat C."/>
            <person name="Poggeler S."/>
            <person name="Quandt C.A."/>
            <person name="Sperisen C."/>
            <person name="Tritt A."/>
            <person name="Tisserant E."/>
            <person name="Crous P.W."/>
            <person name="Henrissat B."/>
            <person name="Nehls U."/>
            <person name="Egli S."/>
            <person name="Spatafora J.W."/>
            <person name="Grigoriev I.V."/>
            <person name="Martin F.M."/>
        </authorList>
    </citation>
    <scope>NUCLEOTIDE SEQUENCE [LARGE SCALE GENOMIC DNA]</scope>
    <source>
        <strain evidence="2 3">CBS 207.34</strain>
    </source>
</reference>
<feature type="region of interest" description="Disordered" evidence="1">
    <location>
        <begin position="1"/>
        <end position="198"/>
    </location>
</feature>
<gene>
    <name evidence="2" type="ORF">AOQ84DRAFT_406596</name>
</gene>
<organism evidence="2 3">
    <name type="scientific">Glonium stellatum</name>
    <dbReference type="NCBI Taxonomy" id="574774"/>
    <lineage>
        <taxon>Eukaryota</taxon>
        <taxon>Fungi</taxon>
        <taxon>Dikarya</taxon>
        <taxon>Ascomycota</taxon>
        <taxon>Pezizomycotina</taxon>
        <taxon>Dothideomycetes</taxon>
        <taxon>Pleosporomycetidae</taxon>
        <taxon>Gloniales</taxon>
        <taxon>Gloniaceae</taxon>
        <taxon>Glonium</taxon>
    </lineage>
</organism>
<dbReference type="OrthoDB" id="10464834at2759"/>
<feature type="compositionally biased region" description="Polar residues" evidence="1">
    <location>
        <begin position="99"/>
        <end position="108"/>
    </location>
</feature>
<evidence type="ECO:0000313" key="3">
    <source>
        <dbReference type="Proteomes" id="UP000250140"/>
    </source>
</evidence>